<feature type="region of interest" description="Disordered" evidence="1">
    <location>
        <begin position="93"/>
        <end position="165"/>
    </location>
</feature>
<protein>
    <submittedName>
        <fullName evidence="2">Uncharacterized protein</fullName>
    </submittedName>
</protein>
<feature type="compositionally biased region" description="Basic and acidic residues" evidence="1">
    <location>
        <begin position="42"/>
        <end position="53"/>
    </location>
</feature>
<feature type="region of interest" description="Disordered" evidence="1">
    <location>
        <begin position="1"/>
        <end position="77"/>
    </location>
</feature>
<accession>A0A481SH70</accession>
<evidence type="ECO:0000313" key="2">
    <source>
        <dbReference type="EMBL" id="QBH67424.1"/>
    </source>
</evidence>
<reference evidence="2" key="2">
    <citation type="journal article" date="2019" name="Fungal Genet. Biol.">
        <title>The smut fungus Ustilago esculenta has a bipolar mating system with three idiomorphs larger than 500?kb.</title>
        <authorList>
            <person name="Liang S.W."/>
            <person name="Huang Y.H."/>
            <person name="Chiu J.Y."/>
            <person name="Tseng H.W."/>
            <person name="Haung J.H."/>
            <person name="Shen W.C."/>
        </authorList>
    </citation>
    <scope>NUCLEOTIDE SEQUENCE</scope>
    <source>
        <strain evidence="2">12JK1RB1-A1</strain>
    </source>
</reference>
<gene>
    <name evidence="2" type="ORF">UE_1358</name>
</gene>
<feature type="compositionally biased region" description="Basic and acidic residues" evidence="1">
    <location>
        <begin position="114"/>
        <end position="123"/>
    </location>
</feature>
<feature type="compositionally biased region" description="Polar residues" evidence="1">
    <location>
        <begin position="15"/>
        <end position="28"/>
    </location>
</feature>
<proteinExistence type="predicted"/>
<dbReference type="EMBL" id="MK125512">
    <property type="protein sequence ID" value="QBH67424.1"/>
    <property type="molecule type" value="Genomic_DNA"/>
</dbReference>
<evidence type="ECO:0000256" key="1">
    <source>
        <dbReference type="SAM" id="MobiDB-lite"/>
    </source>
</evidence>
<organism evidence="2">
    <name type="scientific">Ustilago esculenta</name>
    <dbReference type="NCBI Taxonomy" id="185366"/>
    <lineage>
        <taxon>Eukaryota</taxon>
        <taxon>Fungi</taxon>
        <taxon>Dikarya</taxon>
        <taxon>Basidiomycota</taxon>
        <taxon>Ustilaginomycotina</taxon>
        <taxon>Ustilaginomycetes</taxon>
        <taxon>Ustilaginales</taxon>
        <taxon>Ustilaginaceae</taxon>
        <taxon>Ustilago</taxon>
    </lineage>
</organism>
<sequence>MPMDRKSDKKRKDLSASTPPKTDSNQGAGLQLDAILSTLDSKSGKESAEVDARRVRKKVKMEMGGGKGKGKGKGRQVSALDLLSGALDGLISSAKQGRKNEKGGSKSEIQAPSIEKEKNKGNFDLDTSSAQSTVKGQSLDKAYSLPPTPTTVQPHATTSPLPPHLESVDVSRQLKAFKTALRTLITTLQSLDSESALADRVWYKNASQFKSAFWWTSFNSTRRGLHKLLPPPTLPTQLTPTQPHQHHSISQRGLAKDTVRMLTIVYAGLGGGEEALQSQQAKFEPESGWANLPKFDVKPSATTLYSFLQSVTSQNLLSATKAKLELLQESLEVLQTRTLTTGHVLVTHFNTPPAPTLAPLVTTLLVLVASVSDPVRVALEGGRDEAERGQEMEAGSIGVLMDLLREWTTM</sequence>
<name>A0A481SH70_9BASI</name>
<reference evidence="2" key="1">
    <citation type="submission" date="2018-11" db="EMBL/GenBank/DDBJ databases">
        <authorList>
            <person name="Shen W.-C."/>
            <person name="Liang S.-W."/>
            <person name="Huang Y.-H."/>
            <person name="Chiu J.-Y."/>
        </authorList>
    </citation>
    <scope>NUCLEOTIDE SEQUENCE</scope>
    <source>
        <strain evidence="2">12JK1RB1-A1</strain>
    </source>
</reference>
<feature type="compositionally biased region" description="Polar residues" evidence="1">
    <location>
        <begin position="125"/>
        <end position="136"/>
    </location>
</feature>
<feature type="compositionally biased region" description="Polar residues" evidence="1">
    <location>
        <begin position="150"/>
        <end position="159"/>
    </location>
</feature>
<dbReference type="AlphaFoldDB" id="A0A481SH70"/>
<feature type="compositionally biased region" description="Basic and acidic residues" evidence="1">
    <location>
        <begin position="1"/>
        <end position="14"/>
    </location>
</feature>